<sequence length="325" mass="36927">MTKEIERESFLLSDALSILSTCKKETGDIWQAHFGAAAIGSYFFVKSNPLDTDLQQRIFVQAEEMVCSVLKKDRSSDLNRDGPIMDSFEAEAIILAALGRTIDGLHWVGHNVIYSAASLSAIRELRGWGTEEQIAGIVDLIRSFEKTIPGRSWIGFNASEVKRFSITPEDHFPMIRTPAALSTFVLEELASFPVIYRAEAHHDLIGHLLTFSHALNVLHDLGYADFFKRGIIPLLKLAKALRASRSILSMETVKLVSPVDRLPLQIAKRSEYLPTEHEFWETDYAEIEWDFGHVFKFSHSFYDHLERAKLPKPSYIEAFRYIIAH</sequence>
<accession>A0ABQ1ZMK7</accession>
<reference evidence="2" key="1">
    <citation type="journal article" date="2019" name="Int. J. Syst. Evol. Microbiol.">
        <title>The Global Catalogue of Microorganisms (GCM) 10K type strain sequencing project: providing services to taxonomists for standard genome sequencing and annotation.</title>
        <authorList>
            <consortium name="The Broad Institute Genomics Platform"/>
            <consortium name="The Broad Institute Genome Sequencing Center for Infectious Disease"/>
            <person name="Wu L."/>
            <person name="Ma J."/>
        </authorList>
    </citation>
    <scope>NUCLEOTIDE SEQUENCE [LARGE SCALE GENOMIC DNA]</scope>
    <source>
        <strain evidence="2">CCM 8702</strain>
    </source>
</reference>
<gene>
    <name evidence="1" type="ORF">GCM10007362_02680</name>
</gene>
<comment type="caution">
    <text evidence="1">The sequence shown here is derived from an EMBL/GenBank/DDBJ whole genome shotgun (WGS) entry which is preliminary data.</text>
</comment>
<dbReference type="RefSeq" id="WP_308809897.1">
    <property type="nucleotide sequence ID" value="NZ_BMDD01000001.1"/>
</dbReference>
<evidence type="ECO:0000313" key="1">
    <source>
        <dbReference type="EMBL" id="GGH68547.1"/>
    </source>
</evidence>
<protein>
    <recommendedName>
        <fullName evidence="3">DUF2785 domain-containing protein</fullName>
    </recommendedName>
</protein>
<evidence type="ECO:0000313" key="2">
    <source>
        <dbReference type="Proteomes" id="UP000605427"/>
    </source>
</evidence>
<name>A0ABQ1ZMK7_9BACL</name>
<organism evidence="1 2">
    <name type="scientific">Saccharibacillus endophyticus</name>
    <dbReference type="NCBI Taxonomy" id="2060666"/>
    <lineage>
        <taxon>Bacteria</taxon>
        <taxon>Bacillati</taxon>
        <taxon>Bacillota</taxon>
        <taxon>Bacilli</taxon>
        <taxon>Bacillales</taxon>
        <taxon>Paenibacillaceae</taxon>
        <taxon>Saccharibacillus</taxon>
    </lineage>
</organism>
<keyword evidence="2" id="KW-1185">Reference proteome</keyword>
<dbReference type="EMBL" id="BMDD01000001">
    <property type="protein sequence ID" value="GGH68547.1"/>
    <property type="molecule type" value="Genomic_DNA"/>
</dbReference>
<evidence type="ECO:0008006" key="3">
    <source>
        <dbReference type="Google" id="ProtNLM"/>
    </source>
</evidence>
<proteinExistence type="predicted"/>
<dbReference type="Proteomes" id="UP000605427">
    <property type="component" value="Unassembled WGS sequence"/>
</dbReference>